<evidence type="ECO:0000313" key="15">
    <source>
        <dbReference type="Proteomes" id="UP000192927"/>
    </source>
</evidence>
<dbReference type="FunFam" id="1.20.1530.20:FF:000015">
    <property type="entry name" value="Na(+)/H(+) antiporter 2"/>
    <property type="match status" value="1"/>
</dbReference>
<evidence type="ECO:0000256" key="7">
    <source>
        <dbReference type="ARBA" id="ARBA00023053"/>
    </source>
</evidence>
<dbReference type="Pfam" id="PF00999">
    <property type="entry name" value="Na_H_Exchanger"/>
    <property type="match status" value="1"/>
</dbReference>
<evidence type="ECO:0000256" key="12">
    <source>
        <dbReference type="SAM" id="Phobius"/>
    </source>
</evidence>
<feature type="region of interest" description="Disordered" evidence="11">
    <location>
        <begin position="443"/>
        <end position="482"/>
    </location>
</feature>
<keyword evidence="7" id="KW-0915">Sodium</keyword>
<evidence type="ECO:0000256" key="10">
    <source>
        <dbReference type="ARBA" id="ARBA00023201"/>
    </source>
</evidence>
<feature type="transmembrane region" description="Helical" evidence="12">
    <location>
        <begin position="361"/>
        <end position="380"/>
    </location>
</feature>
<evidence type="ECO:0000256" key="9">
    <source>
        <dbReference type="ARBA" id="ARBA00023136"/>
    </source>
</evidence>
<feature type="transmembrane region" description="Helical" evidence="12">
    <location>
        <begin position="294"/>
        <end position="314"/>
    </location>
</feature>
<evidence type="ECO:0000259" key="13">
    <source>
        <dbReference type="Pfam" id="PF00999"/>
    </source>
</evidence>
<dbReference type="GO" id="GO:0015385">
    <property type="term" value="F:sodium:proton antiporter activity"/>
    <property type="evidence" value="ECO:0007669"/>
    <property type="project" value="InterPro"/>
</dbReference>
<comment type="subcellular location">
    <subcellularLocation>
        <location evidence="1">Membrane</location>
        <topology evidence="1">Multi-pass membrane protein</topology>
    </subcellularLocation>
</comment>
<dbReference type="InterPro" id="IPR004712">
    <property type="entry name" value="Na+/H+_antiporter_fungi"/>
</dbReference>
<dbReference type="InterPro" id="IPR038770">
    <property type="entry name" value="Na+/solute_symporter_sf"/>
</dbReference>
<feature type="transmembrane region" description="Helical" evidence="12">
    <location>
        <begin position="12"/>
        <end position="32"/>
    </location>
</feature>
<keyword evidence="10" id="KW-0739">Sodium transport</keyword>
<dbReference type="AlphaFoldDB" id="A0A1W5CVK1"/>
<dbReference type="GO" id="GO:0036376">
    <property type="term" value="P:sodium ion export across plasma membrane"/>
    <property type="evidence" value="ECO:0007669"/>
    <property type="project" value="InterPro"/>
</dbReference>
<keyword evidence="3" id="KW-0813">Transport</keyword>
<feature type="transmembrane region" description="Helical" evidence="12">
    <location>
        <begin position="326"/>
        <end position="349"/>
    </location>
</feature>
<evidence type="ECO:0000313" key="14">
    <source>
        <dbReference type="EMBL" id="SLM34888.1"/>
    </source>
</evidence>
<feature type="transmembrane region" description="Helical" evidence="12">
    <location>
        <begin position="173"/>
        <end position="191"/>
    </location>
</feature>
<evidence type="ECO:0000256" key="11">
    <source>
        <dbReference type="SAM" id="MobiDB-lite"/>
    </source>
</evidence>
<name>A0A1W5CVK1_9LECA</name>
<dbReference type="PANTHER" id="PTHR31382">
    <property type="entry name" value="NA(+)/H(+) ANTIPORTER"/>
    <property type="match status" value="1"/>
</dbReference>
<reference evidence="15" key="1">
    <citation type="submission" date="2017-03" db="EMBL/GenBank/DDBJ databases">
        <authorList>
            <person name="Sharma R."/>
            <person name="Thines M."/>
        </authorList>
    </citation>
    <scope>NUCLEOTIDE SEQUENCE [LARGE SCALE GENOMIC DNA]</scope>
</reference>
<dbReference type="GO" id="GO:0042391">
    <property type="term" value="P:regulation of membrane potential"/>
    <property type="evidence" value="ECO:0007669"/>
    <property type="project" value="InterPro"/>
</dbReference>
<accession>A0A1W5CVK1</accession>
<evidence type="ECO:0000256" key="3">
    <source>
        <dbReference type="ARBA" id="ARBA00022448"/>
    </source>
</evidence>
<dbReference type="GO" id="GO:0030007">
    <property type="term" value="P:intracellular potassium ion homeostasis"/>
    <property type="evidence" value="ECO:0007669"/>
    <property type="project" value="TreeGrafter"/>
</dbReference>
<keyword evidence="15" id="KW-1185">Reference proteome</keyword>
<evidence type="ECO:0000256" key="2">
    <source>
        <dbReference type="ARBA" id="ARBA00005248"/>
    </source>
</evidence>
<evidence type="ECO:0000256" key="6">
    <source>
        <dbReference type="ARBA" id="ARBA00022989"/>
    </source>
</evidence>
<keyword evidence="6 12" id="KW-1133">Transmembrane helix</keyword>
<evidence type="ECO:0000256" key="4">
    <source>
        <dbReference type="ARBA" id="ARBA00022449"/>
    </source>
</evidence>
<evidence type="ECO:0000256" key="1">
    <source>
        <dbReference type="ARBA" id="ARBA00004141"/>
    </source>
</evidence>
<evidence type="ECO:0000256" key="8">
    <source>
        <dbReference type="ARBA" id="ARBA00023065"/>
    </source>
</evidence>
<dbReference type="Gene3D" id="1.20.1530.20">
    <property type="match status" value="1"/>
</dbReference>
<feature type="transmembrane region" description="Helical" evidence="12">
    <location>
        <begin position="203"/>
        <end position="225"/>
    </location>
</feature>
<feature type="transmembrane region" description="Helical" evidence="12">
    <location>
        <begin position="266"/>
        <end position="282"/>
    </location>
</feature>
<feature type="domain" description="Cation/H+ exchanger transmembrane" evidence="13">
    <location>
        <begin position="25"/>
        <end position="433"/>
    </location>
</feature>
<feature type="transmembrane region" description="Helical" evidence="12">
    <location>
        <begin position="102"/>
        <end position="125"/>
    </location>
</feature>
<sequence>MTWKQIEATAPHLTYLILSSFLILYALFSHFIRNRLHLSEPPLATLVGIIFGPRGAGVLDPHSWGWQDNITQEATRVIVGIQCFAVGGELPKAYFARHWKSVGMMLGPVMTYSWLVTALCTHLVLRTDAGTSLVIGACLAPTDPVLAASVLADSKFSGRVPARLRHMLAAESACNDGVSFPFLYAALLPMIHATAGTAIKEWFLATLLWQCVFGLLSGLLIGHAANKLLRYSELRGFVGRSSFLVFYLLLAIFAIGVGSTLGSDDFLVAFGAGTGFAWDGWFARKTKSTHLPNIIDLLLNSTMFVYVGASIPWSNFSPGSDLPTLTIPRLIGLLALILVFRRIPIVLALKPWVQDIRTFREALFCGHFGPMGLGALFLTIEARAQLETSTAEPLPHPPAHSPHKDAIEIIWPVICFVVLGSTMVHGLSVAAITVGSHYSRREGERAPLVGGESEGLAGMEHVGGGGESEPSVSGSDDDGPEL</sequence>
<dbReference type="GO" id="GO:0120029">
    <property type="term" value="P:proton export across plasma membrane"/>
    <property type="evidence" value="ECO:0007669"/>
    <property type="project" value="InterPro"/>
</dbReference>
<feature type="transmembrane region" description="Helical" evidence="12">
    <location>
        <begin position="237"/>
        <end position="260"/>
    </location>
</feature>
<dbReference type="PANTHER" id="PTHR31382:SF2">
    <property type="entry name" value="CATION_H+ EXCHANGER DOMAIN-CONTAINING PROTEIN"/>
    <property type="match status" value="1"/>
</dbReference>
<feature type="transmembrane region" description="Helical" evidence="12">
    <location>
        <begin position="409"/>
        <end position="435"/>
    </location>
</feature>
<dbReference type="EMBL" id="FWEW01000437">
    <property type="protein sequence ID" value="SLM34888.1"/>
    <property type="molecule type" value="Genomic_DNA"/>
</dbReference>
<keyword evidence="4" id="KW-0050">Antiport</keyword>
<dbReference type="GO" id="GO:0005886">
    <property type="term" value="C:plasma membrane"/>
    <property type="evidence" value="ECO:0007669"/>
    <property type="project" value="InterPro"/>
</dbReference>
<dbReference type="InterPro" id="IPR006153">
    <property type="entry name" value="Cation/H_exchanger_TM"/>
</dbReference>
<evidence type="ECO:0000256" key="5">
    <source>
        <dbReference type="ARBA" id="ARBA00022692"/>
    </source>
</evidence>
<proteinExistence type="inferred from homology"/>
<protein>
    <submittedName>
        <fullName evidence="14">Sodium hydrogen exchanger</fullName>
    </submittedName>
</protein>
<keyword evidence="9 12" id="KW-0472">Membrane</keyword>
<organism evidence="14 15">
    <name type="scientific">Lasallia pustulata</name>
    <dbReference type="NCBI Taxonomy" id="136370"/>
    <lineage>
        <taxon>Eukaryota</taxon>
        <taxon>Fungi</taxon>
        <taxon>Dikarya</taxon>
        <taxon>Ascomycota</taxon>
        <taxon>Pezizomycotina</taxon>
        <taxon>Lecanoromycetes</taxon>
        <taxon>OSLEUM clade</taxon>
        <taxon>Umbilicariomycetidae</taxon>
        <taxon>Umbilicariales</taxon>
        <taxon>Umbilicariaceae</taxon>
        <taxon>Lasallia</taxon>
    </lineage>
</organism>
<keyword evidence="8" id="KW-0406">Ion transport</keyword>
<dbReference type="Proteomes" id="UP000192927">
    <property type="component" value="Unassembled WGS sequence"/>
</dbReference>
<keyword evidence="5 12" id="KW-0812">Transmembrane</keyword>
<comment type="similarity">
    <text evidence="2">Belongs to the fungal Na(+)/H(+) exchanger family.</text>
</comment>